<evidence type="ECO:0000313" key="4">
    <source>
        <dbReference type="Proteomes" id="UP000663854"/>
    </source>
</evidence>
<evidence type="ECO:0000259" key="1">
    <source>
        <dbReference type="PROSITE" id="PS50853"/>
    </source>
</evidence>
<accession>A0A814G9G6</accession>
<evidence type="ECO:0000313" key="3">
    <source>
        <dbReference type="EMBL" id="CAF1071502.1"/>
    </source>
</evidence>
<dbReference type="EMBL" id="CAJNOH010000307">
    <property type="protein sequence ID" value="CAF0993298.1"/>
    <property type="molecule type" value="Genomic_DNA"/>
</dbReference>
<dbReference type="EMBL" id="CAJNOL010000453">
    <property type="protein sequence ID" value="CAF1071502.1"/>
    <property type="molecule type" value="Genomic_DNA"/>
</dbReference>
<organism evidence="2 4">
    <name type="scientific">Rotaria sordida</name>
    <dbReference type="NCBI Taxonomy" id="392033"/>
    <lineage>
        <taxon>Eukaryota</taxon>
        <taxon>Metazoa</taxon>
        <taxon>Spiralia</taxon>
        <taxon>Gnathifera</taxon>
        <taxon>Rotifera</taxon>
        <taxon>Eurotatoria</taxon>
        <taxon>Bdelloidea</taxon>
        <taxon>Philodinida</taxon>
        <taxon>Philodinidae</taxon>
        <taxon>Rotaria</taxon>
    </lineage>
</organism>
<protein>
    <recommendedName>
        <fullName evidence="1">Fibronectin type-III domain-containing protein</fullName>
    </recommendedName>
</protein>
<dbReference type="InterPro" id="IPR036116">
    <property type="entry name" value="FN3_sf"/>
</dbReference>
<dbReference type="CDD" id="cd00063">
    <property type="entry name" value="FN3"/>
    <property type="match status" value="1"/>
</dbReference>
<reference evidence="2" key="1">
    <citation type="submission" date="2021-02" db="EMBL/GenBank/DDBJ databases">
        <authorList>
            <person name="Nowell W R."/>
        </authorList>
    </citation>
    <scope>NUCLEOTIDE SEQUENCE</scope>
</reference>
<proteinExistence type="predicted"/>
<dbReference type="InterPro" id="IPR013783">
    <property type="entry name" value="Ig-like_fold"/>
</dbReference>
<dbReference type="SUPFAM" id="SSF49265">
    <property type="entry name" value="Fibronectin type III"/>
    <property type="match status" value="1"/>
</dbReference>
<gene>
    <name evidence="3" type="ORF">JXQ802_LOCUS17709</name>
    <name evidence="2" type="ORF">PYM288_LOCUS14231</name>
</gene>
<dbReference type="Gene3D" id="2.60.40.10">
    <property type="entry name" value="Immunoglobulins"/>
    <property type="match status" value="1"/>
</dbReference>
<feature type="domain" description="Fibronectin type-III" evidence="1">
    <location>
        <begin position="1"/>
        <end position="60"/>
    </location>
</feature>
<dbReference type="Proteomes" id="UP000663870">
    <property type="component" value="Unassembled WGS sequence"/>
</dbReference>
<evidence type="ECO:0000313" key="2">
    <source>
        <dbReference type="EMBL" id="CAF0993298.1"/>
    </source>
</evidence>
<dbReference type="PROSITE" id="PS50853">
    <property type="entry name" value="FN3"/>
    <property type="match status" value="1"/>
</dbReference>
<dbReference type="Proteomes" id="UP000663854">
    <property type="component" value="Unassembled WGS sequence"/>
</dbReference>
<sequence length="83" mass="9303">MVSKKILIDGKKVPSIFTQSKGTIKDLETNNKYKFRIKAENIYGIGEPLETTSSITVKPSYDASDAPDTLKITEYNATYIKLK</sequence>
<dbReference type="InterPro" id="IPR003961">
    <property type="entry name" value="FN3_dom"/>
</dbReference>
<dbReference type="AlphaFoldDB" id="A0A814G9G6"/>
<keyword evidence="5" id="KW-1185">Reference proteome</keyword>
<evidence type="ECO:0000313" key="5">
    <source>
        <dbReference type="Proteomes" id="UP000663870"/>
    </source>
</evidence>
<name>A0A814G9G6_9BILA</name>
<comment type="caution">
    <text evidence="2">The sequence shown here is derived from an EMBL/GenBank/DDBJ whole genome shotgun (WGS) entry which is preliminary data.</text>
</comment>